<evidence type="ECO:0000313" key="4">
    <source>
        <dbReference type="Proteomes" id="UP000003121"/>
    </source>
</evidence>
<organism evidence="3 4">
    <name type="scientific">Taylorella equigenitalis ATCC 35865</name>
    <dbReference type="NCBI Taxonomy" id="743973"/>
    <lineage>
        <taxon>Bacteria</taxon>
        <taxon>Pseudomonadati</taxon>
        <taxon>Pseudomonadota</taxon>
        <taxon>Betaproteobacteria</taxon>
        <taxon>Burkholderiales</taxon>
        <taxon>Alcaligenaceae</taxon>
        <taxon>Taylorella</taxon>
    </lineage>
</organism>
<dbReference type="EMBL" id="CP003264">
    <property type="protein sequence ID" value="AFN36218.1"/>
    <property type="molecule type" value="Genomic_DNA"/>
</dbReference>
<dbReference type="RefSeq" id="WP_014840504.1">
    <property type="nucleotide sequence ID" value="NC_018108.1"/>
</dbReference>
<feature type="compositionally biased region" description="Polar residues" evidence="1">
    <location>
        <begin position="76"/>
        <end position="92"/>
    </location>
</feature>
<keyword evidence="2" id="KW-0812">Transmembrane</keyword>
<reference evidence="3 4" key="1">
    <citation type="journal article" date="2012" name="Vet. Microbiol.">
        <title>Comparative genomic analyses of the Taylorellae.</title>
        <authorList>
            <person name="Hauser H."/>
            <person name="Richter D.C."/>
            <person name="van Tonder A."/>
            <person name="Clark L."/>
            <person name="Preston A."/>
        </authorList>
    </citation>
    <scope>NUCLEOTIDE SEQUENCE [LARGE SCALE GENOMIC DNA]</scope>
    <source>
        <strain evidence="3 4">ATCC 35865</strain>
    </source>
</reference>
<sequence length="239" mass="27482">MNTEFKFLPIDKPKLVSIEPNKPINSIQPRIQETQKSIPKEVLNSIPNEVQQPVFIESQKPVSIATKKPKPLRNQPVPNKVQNPTPIESNNSSYIETNKEMKKAIVQANKDLKRTEYGGILFIIYILTFGVVLGCSIWAGVEYIHQYISPHPRNIDYEIPKLIIFVLLGFYLSGIIFYIFPVLFALITFAIITGYGYLCFTYLTAWWAILLFIVGTLIIIGFHTESIYTYEFKEEMEIQ</sequence>
<gene>
    <name evidence="3" type="ORF">KUI_1153</name>
</gene>
<dbReference type="InterPro" id="IPR036259">
    <property type="entry name" value="MFS_trans_sf"/>
</dbReference>
<keyword evidence="4" id="KW-1185">Reference proteome</keyword>
<accession>A0ABM5NB74</accession>
<feature type="region of interest" description="Disordered" evidence="1">
    <location>
        <begin position="68"/>
        <end position="92"/>
    </location>
</feature>
<feature type="transmembrane region" description="Helical" evidence="2">
    <location>
        <begin position="204"/>
        <end position="223"/>
    </location>
</feature>
<keyword evidence="2" id="KW-0472">Membrane</keyword>
<evidence type="ECO:0000313" key="3">
    <source>
        <dbReference type="EMBL" id="AFN36218.1"/>
    </source>
</evidence>
<protein>
    <submittedName>
        <fullName evidence="3">Membrane protein</fullName>
    </submittedName>
</protein>
<evidence type="ECO:0000256" key="2">
    <source>
        <dbReference type="SAM" id="Phobius"/>
    </source>
</evidence>
<evidence type="ECO:0000256" key="1">
    <source>
        <dbReference type="SAM" id="MobiDB-lite"/>
    </source>
</evidence>
<dbReference type="Proteomes" id="UP000003121">
    <property type="component" value="Chromosome"/>
</dbReference>
<feature type="transmembrane region" description="Helical" evidence="2">
    <location>
        <begin position="162"/>
        <end position="192"/>
    </location>
</feature>
<feature type="transmembrane region" description="Helical" evidence="2">
    <location>
        <begin position="117"/>
        <end position="141"/>
    </location>
</feature>
<proteinExistence type="predicted"/>
<dbReference type="SUPFAM" id="SSF103473">
    <property type="entry name" value="MFS general substrate transporter"/>
    <property type="match status" value="1"/>
</dbReference>
<keyword evidence="2" id="KW-1133">Transmembrane helix</keyword>
<name>A0ABM5NB74_9BURK</name>